<evidence type="ECO:0000259" key="1">
    <source>
        <dbReference type="Pfam" id="PF07238"/>
    </source>
</evidence>
<proteinExistence type="predicted"/>
<feature type="domain" description="PilZ" evidence="1">
    <location>
        <begin position="4"/>
        <end position="81"/>
    </location>
</feature>
<dbReference type="HOGENOM" id="CLU_158569_1_0_5"/>
<name>B1M069_METRJ</name>
<dbReference type="SUPFAM" id="SSF141371">
    <property type="entry name" value="PilZ domain-like"/>
    <property type="match status" value="1"/>
</dbReference>
<reference evidence="2 3" key="1">
    <citation type="submission" date="2008-03" db="EMBL/GenBank/DDBJ databases">
        <title>Complete sequence of chromosome of Methylobacterium radiotolerans JCM 2831.</title>
        <authorList>
            <consortium name="US DOE Joint Genome Institute"/>
            <person name="Copeland A."/>
            <person name="Lucas S."/>
            <person name="Lapidus A."/>
            <person name="Glavina del Rio T."/>
            <person name="Dalin E."/>
            <person name="Tice H."/>
            <person name="Bruce D."/>
            <person name="Goodwin L."/>
            <person name="Pitluck S."/>
            <person name="Kiss H."/>
            <person name="Brettin T."/>
            <person name="Detter J.C."/>
            <person name="Han C."/>
            <person name="Kuske C.R."/>
            <person name="Schmutz J."/>
            <person name="Larimer F."/>
            <person name="Land M."/>
            <person name="Hauser L."/>
            <person name="Kyrpides N."/>
            <person name="Mikhailova N."/>
            <person name="Marx C.J."/>
            <person name="Richardson P."/>
        </authorList>
    </citation>
    <scope>NUCLEOTIDE SEQUENCE [LARGE SCALE GENOMIC DNA]</scope>
    <source>
        <strain evidence="3">ATCC 27329 / DSM 1819 / JCM 2831 / NBRC 15690 / NCIMB 10815 / 0-1</strain>
    </source>
</reference>
<dbReference type="RefSeq" id="WP_012320936.1">
    <property type="nucleotide sequence ID" value="NC_010505.1"/>
</dbReference>
<dbReference type="Pfam" id="PF07238">
    <property type="entry name" value="PilZ"/>
    <property type="match status" value="1"/>
</dbReference>
<evidence type="ECO:0000313" key="3">
    <source>
        <dbReference type="Proteomes" id="UP000006589"/>
    </source>
</evidence>
<evidence type="ECO:0000313" key="2">
    <source>
        <dbReference type="EMBL" id="ACB25980.1"/>
    </source>
</evidence>
<dbReference type="OrthoDB" id="7188320at2"/>
<dbReference type="GO" id="GO:0035438">
    <property type="term" value="F:cyclic-di-GMP binding"/>
    <property type="evidence" value="ECO:0007669"/>
    <property type="project" value="InterPro"/>
</dbReference>
<dbReference type="AlphaFoldDB" id="B1M069"/>
<sequence length="88" mass="9754">MPIERRARPRAETDLTGRIVPNFGRPVGCRVLDRSPGGAQLRVNSVFGLPETFMLEIPQTEERISARVVWRSAGNLGVVLDEPARPSM</sequence>
<gene>
    <name evidence="2" type="ordered locus">Mrad2831_4006</name>
</gene>
<organism evidence="2 3">
    <name type="scientific">Methylobacterium radiotolerans (strain ATCC 27329 / DSM 1819 / JCM 2831 / NBRC 15690 / NCIMB 10815 / 0-1)</name>
    <dbReference type="NCBI Taxonomy" id="426355"/>
    <lineage>
        <taxon>Bacteria</taxon>
        <taxon>Pseudomonadati</taxon>
        <taxon>Pseudomonadota</taxon>
        <taxon>Alphaproteobacteria</taxon>
        <taxon>Hyphomicrobiales</taxon>
        <taxon>Methylobacteriaceae</taxon>
        <taxon>Methylobacterium</taxon>
    </lineage>
</organism>
<accession>B1M069</accession>
<dbReference type="GeneID" id="6140062"/>
<dbReference type="EMBL" id="CP001001">
    <property type="protein sequence ID" value="ACB25980.1"/>
    <property type="molecule type" value="Genomic_DNA"/>
</dbReference>
<dbReference type="STRING" id="426355.Mrad2831_4006"/>
<dbReference type="InterPro" id="IPR009875">
    <property type="entry name" value="PilZ_domain"/>
</dbReference>
<dbReference type="KEGG" id="mrd:Mrad2831_4006"/>
<protein>
    <submittedName>
        <fullName evidence="2">Type IV pilus assembly PilZ</fullName>
    </submittedName>
</protein>
<dbReference type="Proteomes" id="UP000006589">
    <property type="component" value="Chromosome"/>
</dbReference>